<dbReference type="GO" id="GO:0005886">
    <property type="term" value="C:plasma membrane"/>
    <property type="evidence" value="ECO:0007669"/>
    <property type="project" value="UniProtKB-SubCell"/>
</dbReference>
<dbReference type="NCBIfam" id="TIGR02532">
    <property type="entry name" value="IV_pilin_GFxxxE"/>
    <property type="match status" value="1"/>
</dbReference>
<evidence type="ECO:0000256" key="6">
    <source>
        <dbReference type="ARBA" id="ARBA00022692"/>
    </source>
</evidence>
<proteinExistence type="inferred from homology"/>
<keyword evidence="5" id="KW-0997">Cell inner membrane</keyword>
<dbReference type="OrthoDB" id="7864109at2"/>
<organism evidence="9 10">
    <name type="scientific">Pseudoxanthomonas wuyuanensis</name>
    <dbReference type="NCBI Taxonomy" id="1073196"/>
    <lineage>
        <taxon>Bacteria</taxon>
        <taxon>Pseudomonadati</taxon>
        <taxon>Pseudomonadota</taxon>
        <taxon>Gammaproteobacteria</taxon>
        <taxon>Lysobacterales</taxon>
        <taxon>Lysobacteraceae</taxon>
        <taxon>Pseudoxanthomonas</taxon>
    </lineage>
</organism>
<dbReference type="GO" id="GO:0015627">
    <property type="term" value="C:type II protein secretion system complex"/>
    <property type="evidence" value="ECO:0007669"/>
    <property type="project" value="InterPro"/>
</dbReference>
<keyword evidence="4" id="KW-0488">Methylation</keyword>
<keyword evidence="10" id="KW-1185">Reference proteome</keyword>
<dbReference type="NCBIfam" id="NF047828">
    <property type="entry name" value="T3SSXpsI"/>
    <property type="match status" value="1"/>
</dbReference>
<dbReference type="EMBL" id="OCND01000009">
    <property type="protein sequence ID" value="SOD56237.1"/>
    <property type="molecule type" value="Genomic_DNA"/>
</dbReference>
<sequence>MKRQRGFTLLEVIVAFALLALALTLLLGSLSGAARQVRAAEDASCATLHAQSLFARIGVGQALQPGLQEGQFEQGRYRWRLSIAPYLDPLKAQATMIDPGAPQLLQLDLAVQWGDAPGQRLRWQTLRLAPTDPNRGQALP</sequence>
<keyword evidence="6" id="KW-0812">Transmembrane</keyword>
<evidence type="ECO:0000256" key="1">
    <source>
        <dbReference type="ARBA" id="ARBA00004377"/>
    </source>
</evidence>
<gene>
    <name evidence="9" type="ORF">SAMN06296416_10931</name>
</gene>
<evidence type="ECO:0000256" key="4">
    <source>
        <dbReference type="ARBA" id="ARBA00022481"/>
    </source>
</evidence>
<dbReference type="AlphaFoldDB" id="A0A286DC54"/>
<dbReference type="Pfam" id="PF07963">
    <property type="entry name" value="N_methyl"/>
    <property type="match status" value="1"/>
</dbReference>
<evidence type="ECO:0000256" key="7">
    <source>
        <dbReference type="ARBA" id="ARBA00022989"/>
    </source>
</evidence>
<evidence type="ECO:0000256" key="3">
    <source>
        <dbReference type="ARBA" id="ARBA00022475"/>
    </source>
</evidence>
<keyword evidence="7" id="KW-1133">Transmembrane helix</keyword>
<reference evidence="9 10" key="1">
    <citation type="submission" date="2017-09" db="EMBL/GenBank/DDBJ databases">
        <authorList>
            <person name="Ehlers B."/>
            <person name="Leendertz F.H."/>
        </authorList>
    </citation>
    <scope>NUCLEOTIDE SEQUENCE [LARGE SCALE GENOMIC DNA]</scope>
    <source>
        <strain evidence="9 10">CGMCC 1.10978</strain>
    </source>
</reference>
<evidence type="ECO:0000256" key="2">
    <source>
        <dbReference type="ARBA" id="ARBA00008358"/>
    </source>
</evidence>
<dbReference type="PROSITE" id="PS00409">
    <property type="entry name" value="PROKAR_NTER_METHYL"/>
    <property type="match status" value="1"/>
</dbReference>
<dbReference type="PANTHER" id="PTHR38779">
    <property type="entry name" value="TYPE II SECRETION SYSTEM PROTEIN I-RELATED"/>
    <property type="match status" value="1"/>
</dbReference>
<evidence type="ECO:0000256" key="5">
    <source>
        <dbReference type="ARBA" id="ARBA00022519"/>
    </source>
</evidence>
<name>A0A286DC54_9GAMM</name>
<dbReference type="GO" id="GO:0015628">
    <property type="term" value="P:protein secretion by the type II secretion system"/>
    <property type="evidence" value="ECO:0007669"/>
    <property type="project" value="InterPro"/>
</dbReference>
<protein>
    <submittedName>
        <fullName evidence="9">General secretion pathway protein I</fullName>
    </submittedName>
</protein>
<dbReference type="RefSeq" id="WP_097123044.1">
    <property type="nucleotide sequence ID" value="NZ_OCND01000009.1"/>
</dbReference>
<evidence type="ECO:0000313" key="9">
    <source>
        <dbReference type="EMBL" id="SOD56237.1"/>
    </source>
</evidence>
<evidence type="ECO:0000313" key="10">
    <source>
        <dbReference type="Proteomes" id="UP000219374"/>
    </source>
</evidence>
<comment type="similarity">
    <text evidence="2">Belongs to the GSP I family.</text>
</comment>
<dbReference type="InterPro" id="IPR012902">
    <property type="entry name" value="N_methyl_site"/>
</dbReference>
<evidence type="ECO:0000256" key="8">
    <source>
        <dbReference type="ARBA" id="ARBA00023136"/>
    </source>
</evidence>
<dbReference type="Proteomes" id="UP000219374">
    <property type="component" value="Unassembled WGS sequence"/>
</dbReference>
<dbReference type="InterPro" id="IPR010052">
    <property type="entry name" value="T2SS_protein-GspI"/>
</dbReference>
<dbReference type="PANTHER" id="PTHR38779:SF2">
    <property type="entry name" value="TYPE II SECRETION SYSTEM PROTEIN I-RELATED"/>
    <property type="match status" value="1"/>
</dbReference>
<accession>A0A286DC54</accession>
<comment type="subcellular location">
    <subcellularLocation>
        <location evidence="1">Cell inner membrane</location>
        <topology evidence="1">Single-pass membrane protein</topology>
    </subcellularLocation>
</comment>
<keyword evidence="8" id="KW-0472">Membrane</keyword>
<keyword evidence="3" id="KW-1003">Cell membrane</keyword>